<evidence type="ECO:0000256" key="3">
    <source>
        <dbReference type="ARBA" id="ARBA00022448"/>
    </source>
</evidence>
<keyword evidence="8" id="KW-1133">Transmembrane helix</keyword>
<evidence type="ECO:0000313" key="11">
    <source>
        <dbReference type="Proteomes" id="UP000254848"/>
    </source>
</evidence>
<name>A0A370Q957_9GAMM</name>
<protein>
    <submittedName>
        <fullName evidence="10">Type II secretory pathway component PulM</fullName>
    </submittedName>
</protein>
<proteinExistence type="inferred from homology"/>
<evidence type="ECO:0000256" key="9">
    <source>
        <dbReference type="ARBA" id="ARBA00023136"/>
    </source>
</evidence>
<dbReference type="RefSeq" id="WP_115460229.1">
    <property type="nucleotide sequence ID" value="NZ_QRAP01000013.1"/>
</dbReference>
<keyword evidence="7" id="KW-0653">Protein transport</keyword>
<keyword evidence="11" id="KW-1185">Reference proteome</keyword>
<dbReference type="EMBL" id="QRAP01000013">
    <property type="protein sequence ID" value="RDK84580.1"/>
    <property type="molecule type" value="Genomic_DNA"/>
</dbReference>
<sequence length="146" mass="16434">MKRLWDAWSQRSVSERWLMLLLCAVLVAAGVWKGGWVPLQNAVEEQQQRLRQLHQFQRLAPQMPVIADLPGMLRARAAAEAIALASVQEQQDGRVRLTTSMTQGDVLLAWLMRLEAQDGLRVLDMDLRAAAPPDGRVTATLLLEQR</sequence>
<evidence type="ECO:0000256" key="8">
    <source>
        <dbReference type="ARBA" id="ARBA00022989"/>
    </source>
</evidence>
<dbReference type="Gene3D" id="3.30.1360.100">
    <property type="entry name" value="General secretion pathway protein M, EpsM"/>
    <property type="match status" value="1"/>
</dbReference>
<evidence type="ECO:0000256" key="5">
    <source>
        <dbReference type="ARBA" id="ARBA00022519"/>
    </source>
</evidence>
<comment type="subcellular location">
    <subcellularLocation>
        <location evidence="1">Cell inner membrane</location>
        <topology evidence="1">Single-pass membrane protein</topology>
    </subcellularLocation>
</comment>
<dbReference type="GO" id="GO:0015628">
    <property type="term" value="P:protein secretion by the type II secretion system"/>
    <property type="evidence" value="ECO:0007669"/>
    <property type="project" value="InterPro"/>
</dbReference>
<keyword evidence="3" id="KW-0813">Transport</keyword>
<evidence type="ECO:0000256" key="4">
    <source>
        <dbReference type="ARBA" id="ARBA00022475"/>
    </source>
</evidence>
<keyword evidence="9" id="KW-0472">Membrane</keyword>
<reference evidence="10 11" key="1">
    <citation type="submission" date="2018-07" db="EMBL/GenBank/DDBJ databases">
        <title>Genomic Encyclopedia of Type Strains, Phase IV (KMG-IV): sequencing the most valuable type-strain genomes for metagenomic binning, comparative biology and taxonomic classification.</title>
        <authorList>
            <person name="Goeker M."/>
        </authorList>
    </citation>
    <scope>NUCLEOTIDE SEQUENCE [LARGE SCALE GENOMIC DNA]</scope>
    <source>
        <strain evidence="10 11">DSM 103736</strain>
    </source>
</reference>
<dbReference type="InterPro" id="IPR007690">
    <property type="entry name" value="T2SS_GspM"/>
</dbReference>
<keyword evidence="4" id="KW-1003">Cell membrane</keyword>
<evidence type="ECO:0000256" key="6">
    <source>
        <dbReference type="ARBA" id="ARBA00022692"/>
    </source>
</evidence>
<evidence type="ECO:0000256" key="2">
    <source>
        <dbReference type="ARBA" id="ARBA00010637"/>
    </source>
</evidence>
<keyword evidence="6" id="KW-0812">Transmembrane</keyword>
<accession>A0A370Q957</accession>
<dbReference type="GO" id="GO:0005886">
    <property type="term" value="C:plasma membrane"/>
    <property type="evidence" value="ECO:0007669"/>
    <property type="project" value="UniProtKB-SubCell"/>
</dbReference>
<organism evidence="10 11">
    <name type="scientific">Enterobacillus tribolii</name>
    <dbReference type="NCBI Taxonomy" id="1487935"/>
    <lineage>
        <taxon>Bacteria</taxon>
        <taxon>Pseudomonadati</taxon>
        <taxon>Pseudomonadota</taxon>
        <taxon>Gammaproteobacteria</taxon>
        <taxon>Enterobacterales</taxon>
        <taxon>Hafniaceae</taxon>
        <taxon>Enterobacillus</taxon>
    </lineage>
</organism>
<dbReference type="AlphaFoldDB" id="A0A370Q957"/>
<keyword evidence="5" id="KW-0997">Cell inner membrane</keyword>
<dbReference type="GO" id="GO:0015627">
    <property type="term" value="C:type II protein secretion system complex"/>
    <property type="evidence" value="ECO:0007669"/>
    <property type="project" value="InterPro"/>
</dbReference>
<evidence type="ECO:0000313" key="10">
    <source>
        <dbReference type="EMBL" id="RDK84580.1"/>
    </source>
</evidence>
<dbReference type="InterPro" id="IPR023229">
    <property type="entry name" value="T2SS_M_periplasmic_sf"/>
</dbReference>
<evidence type="ECO:0000256" key="1">
    <source>
        <dbReference type="ARBA" id="ARBA00004377"/>
    </source>
</evidence>
<comment type="similarity">
    <text evidence="2">Belongs to the GSP M family.</text>
</comment>
<dbReference type="SUPFAM" id="SSF103054">
    <property type="entry name" value="General secretion pathway protein M, EpsM"/>
    <property type="match status" value="1"/>
</dbReference>
<evidence type="ECO:0000256" key="7">
    <source>
        <dbReference type="ARBA" id="ARBA00022927"/>
    </source>
</evidence>
<dbReference type="Pfam" id="PF04612">
    <property type="entry name" value="T2SSM"/>
    <property type="match status" value="1"/>
</dbReference>
<dbReference type="Proteomes" id="UP000254848">
    <property type="component" value="Unassembled WGS sequence"/>
</dbReference>
<gene>
    <name evidence="10" type="ORF">C8D90_11359</name>
</gene>
<comment type="caution">
    <text evidence="10">The sequence shown here is derived from an EMBL/GenBank/DDBJ whole genome shotgun (WGS) entry which is preliminary data.</text>
</comment>